<dbReference type="OrthoDB" id="714371at2759"/>
<dbReference type="EMBL" id="PQIB02000001">
    <property type="protein sequence ID" value="RLN42318.1"/>
    <property type="molecule type" value="Genomic_DNA"/>
</dbReference>
<keyword evidence="2" id="KW-1185">Reference proteome</keyword>
<name>A0A3L6TSZ6_PANMI</name>
<comment type="caution">
    <text evidence="1">The sequence shown here is derived from an EMBL/GenBank/DDBJ whole genome shotgun (WGS) entry which is preliminary data.</text>
</comment>
<gene>
    <name evidence="1" type="ORF">C2845_PM01G43120</name>
</gene>
<accession>A0A3L6TSZ6</accession>
<evidence type="ECO:0000313" key="2">
    <source>
        <dbReference type="Proteomes" id="UP000275267"/>
    </source>
</evidence>
<protein>
    <submittedName>
        <fullName evidence="1">Uncharacterized protein</fullName>
    </submittedName>
</protein>
<sequence length="109" mass="12200">MAKKIKLSPVMIMLAHWQNMIAGRSPIGITTLVTRIATHVKALENAQVTCLPWEDEYHLKVGMEHFVQGHMMREGPDAEKGANSSQRCWYNNTATNTIEHSAARASRAL</sequence>
<proteinExistence type="predicted"/>
<organism evidence="1 2">
    <name type="scientific">Panicum miliaceum</name>
    <name type="common">Proso millet</name>
    <name type="synonym">Broomcorn millet</name>
    <dbReference type="NCBI Taxonomy" id="4540"/>
    <lineage>
        <taxon>Eukaryota</taxon>
        <taxon>Viridiplantae</taxon>
        <taxon>Streptophyta</taxon>
        <taxon>Embryophyta</taxon>
        <taxon>Tracheophyta</taxon>
        <taxon>Spermatophyta</taxon>
        <taxon>Magnoliopsida</taxon>
        <taxon>Liliopsida</taxon>
        <taxon>Poales</taxon>
        <taxon>Poaceae</taxon>
        <taxon>PACMAD clade</taxon>
        <taxon>Panicoideae</taxon>
        <taxon>Panicodae</taxon>
        <taxon>Paniceae</taxon>
        <taxon>Panicinae</taxon>
        <taxon>Panicum</taxon>
        <taxon>Panicum sect. Panicum</taxon>
    </lineage>
</organism>
<reference evidence="2" key="1">
    <citation type="journal article" date="2019" name="Nat. Commun.">
        <title>The genome of broomcorn millet.</title>
        <authorList>
            <person name="Zou C."/>
            <person name="Miki D."/>
            <person name="Li D."/>
            <person name="Tang Q."/>
            <person name="Xiao L."/>
            <person name="Rajput S."/>
            <person name="Deng P."/>
            <person name="Jia W."/>
            <person name="Huang R."/>
            <person name="Zhang M."/>
            <person name="Sun Y."/>
            <person name="Hu J."/>
            <person name="Fu X."/>
            <person name="Schnable P.S."/>
            <person name="Li F."/>
            <person name="Zhang H."/>
            <person name="Feng B."/>
            <person name="Zhu X."/>
            <person name="Liu R."/>
            <person name="Schnable J.C."/>
            <person name="Zhu J.-K."/>
            <person name="Zhang H."/>
        </authorList>
    </citation>
    <scope>NUCLEOTIDE SEQUENCE [LARGE SCALE GENOMIC DNA]</scope>
</reference>
<evidence type="ECO:0000313" key="1">
    <source>
        <dbReference type="EMBL" id="RLN42318.1"/>
    </source>
</evidence>
<dbReference type="AlphaFoldDB" id="A0A3L6TSZ6"/>
<dbReference type="Proteomes" id="UP000275267">
    <property type="component" value="Unassembled WGS sequence"/>
</dbReference>